<dbReference type="InterPro" id="IPR006311">
    <property type="entry name" value="TAT_signal"/>
</dbReference>
<evidence type="ECO:0000256" key="2">
    <source>
        <dbReference type="ARBA" id="ARBA00023002"/>
    </source>
</evidence>
<gene>
    <name evidence="7" type="ORF">ACFSCT_13205</name>
</gene>
<dbReference type="PROSITE" id="PS51352">
    <property type="entry name" value="THIOREDOXIN_2"/>
    <property type="match status" value="1"/>
</dbReference>
<evidence type="ECO:0000256" key="3">
    <source>
        <dbReference type="ARBA" id="ARBA00023157"/>
    </source>
</evidence>
<proteinExistence type="predicted"/>
<feature type="signal peptide" evidence="5">
    <location>
        <begin position="1"/>
        <end position="25"/>
    </location>
</feature>
<dbReference type="EMBL" id="JBHUEN010000043">
    <property type="protein sequence ID" value="MFD1882675.1"/>
    <property type="molecule type" value="Genomic_DNA"/>
</dbReference>
<dbReference type="InterPro" id="IPR013766">
    <property type="entry name" value="Thioredoxin_domain"/>
</dbReference>
<dbReference type="CDD" id="cd03023">
    <property type="entry name" value="DsbA_Com1_like"/>
    <property type="match status" value="1"/>
</dbReference>
<dbReference type="InterPro" id="IPR001853">
    <property type="entry name" value="DSBA-like_thioredoxin_dom"/>
</dbReference>
<dbReference type="Proteomes" id="UP001597213">
    <property type="component" value="Unassembled WGS sequence"/>
</dbReference>
<dbReference type="PANTHER" id="PTHR13887:SF14">
    <property type="entry name" value="DISULFIDE BOND FORMATION PROTEIN D"/>
    <property type="match status" value="1"/>
</dbReference>
<sequence length="212" mass="23387">MPTRRVFITSGAALGVSAASLPLFAQTPARPNPMPDALRKALERDPNAPVLGNPNGNITLVEFFDYNCQYCRKMLGTVQKLISSDPQLRVVYREWPVFGEGSEFAAKASLASLRQQKYWPFHAAMLGMKDRAVEATVLRVARQVGLDEKRLRADMERPEVTAHIDTSFQLADHIGLAGTPSFIAGDEVVFGEMPLKEMTDLIARARKTLGVT</sequence>
<comment type="caution">
    <text evidence="7">The sequence shown here is derived from an EMBL/GenBank/DDBJ whole genome shotgun (WGS) entry which is preliminary data.</text>
</comment>
<keyword evidence="8" id="KW-1185">Reference proteome</keyword>
<name>A0ABW4RA81_9RHOB</name>
<feature type="domain" description="Thioredoxin" evidence="6">
    <location>
        <begin position="28"/>
        <end position="207"/>
    </location>
</feature>
<evidence type="ECO:0000313" key="8">
    <source>
        <dbReference type="Proteomes" id="UP001597213"/>
    </source>
</evidence>
<dbReference type="InterPro" id="IPR036249">
    <property type="entry name" value="Thioredoxin-like_sf"/>
</dbReference>
<protein>
    <submittedName>
        <fullName evidence="7">DsbA family protein</fullName>
    </submittedName>
</protein>
<keyword evidence="3" id="KW-1015">Disulfide bond</keyword>
<dbReference type="PANTHER" id="PTHR13887">
    <property type="entry name" value="GLUTATHIONE S-TRANSFERASE KAPPA"/>
    <property type="match status" value="1"/>
</dbReference>
<evidence type="ECO:0000256" key="4">
    <source>
        <dbReference type="ARBA" id="ARBA00023284"/>
    </source>
</evidence>
<accession>A0ABW4RA81</accession>
<keyword evidence="4" id="KW-0676">Redox-active center</keyword>
<dbReference type="SUPFAM" id="SSF52833">
    <property type="entry name" value="Thioredoxin-like"/>
    <property type="match status" value="1"/>
</dbReference>
<keyword evidence="2" id="KW-0560">Oxidoreductase</keyword>
<evidence type="ECO:0000256" key="5">
    <source>
        <dbReference type="SAM" id="SignalP"/>
    </source>
</evidence>
<organism evidence="7 8">
    <name type="scientific">Paracoccus pacificus</name>
    <dbReference type="NCBI Taxonomy" id="1463598"/>
    <lineage>
        <taxon>Bacteria</taxon>
        <taxon>Pseudomonadati</taxon>
        <taxon>Pseudomonadota</taxon>
        <taxon>Alphaproteobacteria</taxon>
        <taxon>Rhodobacterales</taxon>
        <taxon>Paracoccaceae</taxon>
        <taxon>Paracoccus</taxon>
    </lineage>
</organism>
<dbReference type="Pfam" id="PF01323">
    <property type="entry name" value="DSBA"/>
    <property type="match status" value="1"/>
</dbReference>
<feature type="chain" id="PRO_5046243899" evidence="5">
    <location>
        <begin position="26"/>
        <end position="212"/>
    </location>
</feature>
<dbReference type="RefSeq" id="WP_379143439.1">
    <property type="nucleotide sequence ID" value="NZ_JBHUEN010000043.1"/>
</dbReference>
<evidence type="ECO:0000259" key="6">
    <source>
        <dbReference type="PROSITE" id="PS51352"/>
    </source>
</evidence>
<keyword evidence="1 5" id="KW-0732">Signal</keyword>
<reference evidence="8" key="1">
    <citation type="journal article" date="2019" name="Int. J. Syst. Evol. Microbiol.">
        <title>The Global Catalogue of Microorganisms (GCM) 10K type strain sequencing project: providing services to taxonomists for standard genome sequencing and annotation.</title>
        <authorList>
            <consortium name="The Broad Institute Genomics Platform"/>
            <consortium name="The Broad Institute Genome Sequencing Center for Infectious Disease"/>
            <person name="Wu L."/>
            <person name="Ma J."/>
        </authorList>
    </citation>
    <scope>NUCLEOTIDE SEQUENCE [LARGE SCALE GENOMIC DNA]</scope>
    <source>
        <strain evidence="8">CCUG 56029</strain>
    </source>
</reference>
<dbReference type="PROSITE" id="PS51318">
    <property type="entry name" value="TAT"/>
    <property type="match status" value="1"/>
</dbReference>
<evidence type="ECO:0000313" key="7">
    <source>
        <dbReference type="EMBL" id="MFD1882675.1"/>
    </source>
</evidence>
<evidence type="ECO:0000256" key="1">
    <source>
        <dbReference type="ARBA" id="ARBA00022729"/>
    </source>
</evidence>
<dbReference type="Gene3D" id="3.40.30.10">
    <property type="entry name" value="Glutaredoxin"/>
    <property type="match status" value="1"/>
</dbReference>